<dbReference type="EMBL" id="CP010992">
    <property type="protein sequence ID" value="QCV57200.1"/>
    <property type="molecule type" value="Genomic_DNA"/>
</dbReference>
<reference evidence="1 2" key="2">
    <citation type="submission" date="2019-05" db="EMBL/GenBank/DDBJ databases">
        <authorList>
            <person name="Ravantti J.J."/>
        </authorList>
    </citation>
    <scope>NUCLEOTIDE SEQUENCE [LARGE SCALE GENOMIC DNA]</scope>
    <source>
        <strain evidence="1 2">B185</strain>
    </source>
</reference>
<proteinExistence type="predicted"/>
<dbReference type="AlphaFoldDB" id="A0AAJ3ZKP2"/>
<reference evidence="2" key="1">
    <citation type="submission" date="2016-03" db="EMBL/GenBank/DDBJ databases">
        <title>Flavobacterium columnare strain B185, complete genome.</title>
        <authorList>
            <person name="Sundberg L.-R."/>
            <person name="Papponen P."/>
            <person name="Laanto E."/>
        </authorList>
    </citation>
    <scope>NUCLEOTIDE SEQUENCE [LARGE SCALE GENOMIC DNA]</scope>
    <source>
        <strain evidence="2">B185</strain>
    </source>
</reference>
<gene>
    <name evidence="1" type="ORF">UN65_12545</name>
</gene>
<accession>A0AAJ3ZKP2</accession>
<dbReference type="Proteomes" id="UP000304840">
    <property type="component" value="Chromosome"/>
</dbReference>
<sequence>MTTIHLKTIINAEIKVVFNTARNLDYHKESFFFTKEKIIAGRSSGLIEEDESVTWQGKHFGFYLIY</sequence>
<organism evidence="1 2">
    <name type="scientific">Flavobacterium columnare</name>
    <dbReference type="NCBI Taxonomy" id="996"/>
    <lineage>
        <taxon>Bacteria</taxon>
        <taxon>Pseudomonadati</taxon>
        <taxon>Bacteroidota</taxon>
        <taxon>Flavobacteriia</taxon>
        <taxon>Flavobacteriales</taxon>
        <taxon>Flavobacteriaceae</taxon>
        <taxon>Flavobacterium</taxon>
    </lineage>
</organism>
<dbReference type="RefSeq" id="WP_138425673.1">
    <property type="nucleotide sequence ID" value="NZ_CP010992.1"/>
</dbReference>
<evidence type="ECO:0000313" key="1">
    <source>
        <dbReference type="EMBL" id="QCV57200.1"/>
    </source>
</evidence>
<name>A0AAJ3ZKP2_9FLAO</name>
<protein>
    <submittedName>
        <fullName evidence="1">Uncharacterized protein</fullName>
    </submittedName>
</protein>
<evidence type="ECO:0000313" key="2">
    <source>
        <dbReference type="Proteomes" id="UP000304840"/>
    </source>
</evidence>